<feature type="transmembrane region" description="Helical" evidence="1">
    <location>
        <begin position="29"/>
        <end position="52"/>
    </location>
</feature>
<dbReference type="AlphaFoldDB" id="A0A3L6DD35"/>
<evidence type="ECO:0000313" key="2">
    <source>
        <dbReference type="EMBL" id="PWZ06429.1"/>
    </source>
</evidence>
<evidence type="ECO:0000256" key="1">
    <source>
        <dbReference type="SAM" id="Phobius"/>
    </source>
</evidence>
<gene>
    <name evidence="2" type="ORF">Zm00014a_019056</name>
</gene>
<proteinExistence type="predicted"/>
<feature type="transmembrane region" description="Helical" evidence="1">
    <location>
        <begin position="178"/>
        <end position="201"/>
    </location>
</feature>
<comment type="caution">
    <text evidence="2">The sequence shown here is derived from an EMBL/GenBank/DDBJ whole genome shotgun (WGS) entry which is preliminary data.</text>
</comment>
<reference evidence="2" key="1">
    <citation type="journal article" date="2018" name="Nat. Genet.">
        <title>Extensive intraspecific gene order and gene structural variations between Mo17 and other maize genomes.</title>
        <authorList>
            <person name="Sun S."/>
            <person name="Zhou Y."/>
            <person name="Chen J."/>
            <person name="Shi J."/>
            <person name="Zhao H."/>
            <person name="Zhao H."/>
            <person name="Song W."/>
            <person name="Zhang M."/>
            <person name="Cui Y."/>
            <person name="Dong X."/>
            <person name="Liu H."/>
            <person name="Ma X."/>
            <person name="Jiao Y."/>
            <person name="Wang B."/>
            <person name="Wei X."/>
            <person name="Stein J.C."/>
            <person name="Glaubitz J.C."/>
            <person name="Lu F."/>
            <person name="Yu G."/>
            <person name="Liang C."/>
            <person name="Fengler K."/>
            <person name="Li B."/>
            <person name="Rafalski A."/>
            <person name="Schnable P.S."/>
            <person name="Ware D.H."/>
            <person name="Buckler E.S."/>
            <person name="Lai J."/>
        </authorList>
    </citation>
    <scope>NUCLEOTIDE SEQUENCE [LARGE SCALE GENOMIC DNA]</scope>
    <source>
        <tissue evidence="2">Seedling</tissue>
    </source>
</reference>
<organism evidence="2">
    <name type="scientific">Zea mays</name>
    <name type="common">Maize</name>
    <dbReference type="NCBI Taxonomy" id="4577"/>
    <lineage>
        <taxon>Eukaryota</taxon>
        <taxon>Viridiplantae</taxon>
        <taxon>Streptophyta</taxon>
        <taxon>Embryophyta</taxon>
        <taxon>Tracheophyta</taxon>
        <taxon>Spermatophyta</taxon>
        <taxon>Magnoliopsida</taxon>
        <taxon>Liliopsida</taxon>
        <taxon>Poales</taxon>
        <taxon>Poaceae</taxon>
        <taxon>PACMAD clade</taxon>
        <taxon>Panicoideae</taxon>
        <taxon>Andropogonodae</taxon>
        <taxon>Andropogoneae</taxon>
        <taxon>Tripsacinae</taxon>
        <taxon>Zea</taxon>
    </lineage>
</organism>
<feature type="transmembrane region" description="Helical" evidence="1">
    <location>
        <begin position="133"/>
        <end position="158"/>
    </location>
</feature>
<dbReference type="Proteomes" id="UP000251960">
    <property type="component" value="Chromosome 9"/>
</dbReference>
<feature type="transmembrane region" description="Helical" evidence="1">
    <location>
        <begin position="285"/>
        <end position="314"/>
    </location>
</feature>
<sequence length="327" mass="35017">MATKAGSSLSPCIRLVEESLLLPTQDAGLFAKAFVLIFAHTFLFIAVAVHFAHPLATDILADIKAQRSSSRTTTTTGAASSNHSKELSLLAIYLCYLASKLATQLVTALATATTYSGERLTRKVVMERIAGGGGLLGTAAVAGALELSFTALLAALLVSTWTYADDSVVKSVCGYSMFSVALLVYIYLATVIPVSVGVSAVDRGCHGVWALRRAWRLLRARGKEAAVLVFVVNILPAFIYPAPVYAFSYMYPADEYSLYYGQDMAVRFSLHAPAMWRQWSQGVCWFMGVVFGSGLPSVGAQLFSMVAATVFCCLSIETNDDAARAVV</sequence>
<dbReference type="PANTHER" id="PTHR34483">
    <property type="entry name" value="OS09G0129800 PROTEIN"/>
    <property type="match status" value="1"/>
</dbReference>
<dbReference type="EMBL" id="NCVQ01000010">
    <property type="protein sequence ID" value="PWZ06429.1"/>
    <property type="molecule type" value="Genomic_DNA"/>
</dbReference>
<name>A0A3L6DD35_MAIZE</name>
<keyword evidence="1" id="KW-0472">Membrane</keyword>
<feature type="transmembrane region" description="Helical" evidence="1">
    <location>
        <begin position="222"/>
        <end position="242"/>
    </location>
</feature>
<keyword evidence="1" id="KW-0812">Transmembrane</keyword>
<dbReference type="ExpressionAtlas" id="A0A3L6DD35">
    <property type="expression patterns" value="baseline and differential"/>
</dbReference>
<protein>
    <submittedName>
        <fullName evidence="2">Uncharacterized protein</fullName>
    </submittedName>
</protein>
<feature type="transmembrane region" description="Helical" evidence="1">
    <location>
        <begin position="90"/>
        <end position="112"/>
    </location>
</feature>
<dbReference type="PANTHER" id="PTHR34483:SF2">
    <property type="entry name" value="OS09G0130700 PROTEIN"/>
    <property type="match status" value="1"/>
</dbReference>
<accession>A0A3L6DD35</accession>
<keyword evidence="1" id="KW-1133">Transmembrane helix</keyword>